<dbReference type="Pfam" id="PF12146">
    <property type="entry name" value="Hydrolase_4"/>
    <property type="match status" value="1"/>
</dbReference>
<comment type="caution">
    <text evidence="2">The sequence shown here is derived from an EMBL/GenBank/DDBJ whole genome shotgun (WGS) entry which is preliminary data.</text>
</comment>
<keyword evidence="3" id="KW-1185">Reference proteome</keyword>
<name>A0A9X3R8D2_9BACI</name>
<dbReference type="InterPro" id="IPR022742">
    <property type="entry name" value="Hydrolase_4"/>
</dbReference>
<protein>
    <submittedName>
        <fullName evidence="2">Lysophospholipase</fullName>
    </submittedName>
</protein>
<organism evidence="2 3">
    <name type="scientific">Psychrobacillus psychrodurans</name>
    <dbReference type="NCBI Taxonomy" id="126157"/>
    <lineage>
        <taxon>Bacteria</taxon>
        <taxon>Bacillati</taxon>
        <taxon>Bacillota</taxon>
        <taxon>Bacilli</taxon>
        <taxon>Bacillales</taxon>
        <taxon>Bacillaceae</taxon>
        <taxon>Psychrobacillus</taxon>
    </lineage>
</organism>
<dbReference type="InterPro" id="IPR029058">
    <property type="entry name" value="AB_hydrolase_fold"/>
</dbReference>
<evidence type="ECO:0000259" key="1">
    <source>
        <dbReference type="Pfam" id="PF12146"/>
    </source>
</evidence>
<dbReference type="EMBL" id="JAMKBI010000002">
    <property type="protein sequence ID" value="MCZ8532229.1"/>
    <property type="molecule type" value="Genomic_DNA"/>
</dbReference>
<dbReference type="InterPro" id="IPR051044">
    <property type="entry name" value="MAG_DAG_Lipase"/>
</dbReference>
<dbReference type="PANTHER" id="PTHR11614">
    <property type="entry name" value="PHOSPHOLIPASE-RELATED"/>
    <property type="match status" value="1"/>
</dbReference>
<sequence length="298" mass="33310">MSDDHLIHIVKFSPDTPPIAHIHLLHGMVEHIGRYDDFATFLVDKGFVVTGHDHRGHGKTAEKNGQFGYFADKVGFERVAEDVREVLLHVREDLGDIPLILFGHSMGSFIARRYMQKYSDSLTKVVLSGTTYSPGVMGDIGKVVGKLISAVKSPKSEGKLLNSMAFGGFNKQIKNPKSPFDWLTTDELEVQKYIEDPLCGFIPTNQFYIDLFDGLKIIHQDIENNHIKKDLPVLVISGAKDPVGKDGKDLFKVATGLKSVGMTNVTLHLIEDARHEILNEVNKLQTYEIIANWMIENA</sequence>
<dbReference type="Proteomes" id="UP001152172">
    <property type="component" value="Unassembled WGS sequence"/>
</dbReference>
<accession>A0A9X3R8D2</accession>
<dbReference type="SUPFAM" id="SSF53474">
    <property type="entry name" value="alpha/beta-Hydrolases"/>
    <property type="match status" value="1"/>
</dbReference>
<dbReference type="AlphaFoldDB" id="A0A9X3R8D2"/>
<dbReference type="RefSeq" id="WP_269920857.1">
    <property type="nucleotide sequence ID" value="NZ_JAMKBI010000002.1"/>
</dbReference>
<reference evidence="2" key="1">
    <citation type="submission" date="2022-05" db="EMBL/GenBank/DDBJ databases">
        <authorList>
            <person name="Colautti A."/>
            <person name="Iacumin L."/>
        </authorList>
    </citation>
    <scope>NUCLEOTIDE SEQUENCE</scope>
    <source>
        <strain evidence="2">DSM 30747</strain>
    </source>
</reference>
<feature type="domain" description="Serine aminopeptidase S33" evidence="1">
    <location>
        <begin position="17"/>
        <end position="281"/>
    </location>
</feature>
<gene>
    <name evidence="2" type="ORF">M9R61_02560</name>
</gene>
<evidence type="ECO:0000313" key="2">
    <source>
        <dbReference type="EMBL" id="MCZ8532229.1"/>
    </source>
</evidence>
<evidence type="ECO:0000313" key="3">
    <source>
        <dbReference type="Proteomes" id="UP001152172"/>
    </source>
</evidence>
<proteinExistence type="predicted"/>
<dbReference type="Gene3D" id="3.40.50.1820">
    <property type="entry name" value="alpha/beta hydrolase"/>
    <property type="match status" value="1"/>
</dbReference>